<evidence type="ECO:0000313" key="3">
    <source>
        <dbReference type="Proteomes" id="UP000233524"/>
    </source>
</evidence>
<dbReference type="Pfam" id="PF06985">
    <property type="entry name" value="HET"/>
    <property type="match status" value="1"/>
</dbReference>
<dbReference type="VEuPathDB" id="FungiDB:jhhlp_003135"/>
<proteinExistence type="predicted"/>
<dbReference type="PANTHER" id="PTHR24148">
    <property type="entry name" value="ANKYRIN REPEAT DOMAIN-CONTAINING PROTEIN 39 HOMOLOG-RELATED"/>
    <property type="match status" value="1"/>
</dbReference>
<dbReference type="OrthoDB" id="3553147at2759"/>
<evidence type="ECO:0000259" key="1">
    <source>
        <dbReference type="Pfam" id="PF06985"/>
    </source>
</evidence>
<gene>
    <name evidence="2" type="ORF">jhhlp_003135</name>
</gene>
<comment type="caution">
    <text evidence="2">The sequence shown here is derived from an EMBL/GenBank/DDBJ whole genome shotgun (WGS) entry which is preliminary data.</text>
</comment>
<evidence type="ECO:0000313" key="2">
    <source>
        <dbReference type="EMBL" id="PKS11373.1"/>
    </source>
</evidence>
<sequence>MASYGYRPLDPEKHEVRLFSLEPGCFSDDIYIRLRHHILSTTSPPRYEALSYVWGSDRHYVPIHIRKQDGETQQLLITHNLFVALRQLRREGSTRELWVDAVCIDQNNVVERSQQVAMMGNIYRCATQVIAWLGLEADGSTHALRYMDELYSHVTVDWVTHEVVFSSACRTVIPRSGQELLLADRRECEAIYHFLMRPWFERLWIIQEIALGRENAIILCGEHSIAWKSFIDAFFCLYSRVERSSFGDLHEPFLARGALIYQLAILQTYGSVEYMRQQMSQSKCGDPRDRVYGVLNLLTGEDQKLGIYPDYSKTVTEVYQNTTLKWIKRYGSLNLLVSCQMTTPPANLPSWVPDWSQPLTLQPVWRPGENGWWTDLVPYSFPTDGTLRGYGVTCATINGRRDLTTLKPGMPLPAFGEEFRDILSFILRAVPREDYRAGETVQEAICRTLVVNLFSDAWVPIKASLRHYEECFHAFQGMHKGTFPIRSQSYADLVIYFARGRCFFTTEEGYIGMAPASAQIGDVVCAVIGCSWPLLLRPTVKDATTYYQLVGDCYVHGLMAHEAIFGELPEEYRQVYCYDPRVSGYALGYLNRKTNNVQNEDPRPKRGEVEKRKMASKVIKDDPELEEERCVNIWRESGVKLTTFDII</sequence>
<keyword evidence="3" id="KW-1185">Reference proteome</keyword>
<dbReference type="InterPro" id="IPR010730">
    <property type="entry name" value="HET"/>
</dbReference>
<dbReference type="STRING" id="41688.A0A2N3NG12"/>
<name>A0A2N3NG12_9PEZI</name>
<dbReference type="PANTHER" id="PTHR24148:SF64">
    <property type="entry name" value="HETEROKARYON INCOMPATIBILITY DOMAIN-CONTAINING PROTEIN"/>
    <property type="match status" value="1"/>
</dbReference>
<dbReference type="AlphaFoldDB" id="A0A2N3NG12"/>
<dbReference type="Pfam" id="PF26639">
    <property type="entry name" value="Het-6_barrel"/>
    <property type="match status" value="1"/>
</dbReference>
<dbReference type="Proteomes" id="UP000233524">
    <property type="component" value="Unassembled WGS sequence"/>
</dbReference>
<organism evidence="2 3">
    <name type="scientific">Lomentospora prolificans</name>
    <dbReference type="NCBI Taxonomy" id="41688"/>
    <lineage>
        <taxon>Eukaryota</taxon>
        <taxon>Fungi</taxon>
        <taxon>Dikarya</taxon>
        <taxon>Ascomycota</taxon>
        <taxon>Pezizomycotina</taxon>
        <taxon>Sordariomycetes</taxon>
        <taxon>Hypocreomycetidae</taxon>
        <taxon>Microascales</taxon>
        <taxon>Microascaceae</taxon>
        <taxon>Lomentospora</taxon>
    </lineage>
</organism>
<dbReference type="InterPro" id="IPR052895">
    <property type="entry name" value="HetReg/Transcr_Mod"/>
</dbReference>
<reference evidence="2 3" key="1">
    <citation type="journal article" date="2017" name="G3 (Bethesda)">
        <title>First Draft Genome Sequence of the Pathogenic Fungus Lomentospora prolificans (Formerly Scedosporium prolificans).</title>
        <authorList>
            <person name="Luo R."/>
            <person name="Zimin A."/>
            <person name="Workman R."/>
            <person name="Fan Y."/>
            <person name="Pertea G."/>
            <person name="Grossman N."/>
            <person name="Wear M.P."/>
            <person name="Jia B."/>
            <person name="Miller H."/>
            <person name="Casadevall A."/>
            <person name="Timp W."/>
            <person name="Zhang S.X."/>
            <person name="Salzberg S.L."/>
        </authorList>
    </citation>
    <scope>NUCLEOTIDE SEQUENCE [LARGE SCALE GENOMIC DNA]</scope>
    <source>
        <strain evidence="2 3">JHH-5317</strain>
    </source>
</reference>
<protein>
    <recommendedName>
        <fullName evidence="1">Heterokaryon incompatibility domain-containing protein</fullName>
    </recommendedName>
</protein>
<dbReference type="InParanoid" id="A0A2N3NG12"/>
<dbReference type="EMBL" id="NLAX01000008">
    <property type="protein sequence ID" value="PKS11373.1"/>
    <property type="molecule type" value="Genomic_DNA"/>
</dbReference>
<feature type="domain" description="Heterokaryon incompatibility" evidence="1">
    <location>
        <begin position="47"/>
        <end position="208"/>
    </location>
</feature>
<accession>A0A2N3NG12</accession>